<proteinExistence type="predicted"/>
<dbReference type="AlphaFoldDB" id="A0A0M3JLD9"/>
<dbReference type="WBParaSite" id="ASIM_0000847001-mRNA-1">
    <property type="protein sequence ID" value="ASIM_0000847001-mRNA-1"/>
    <property type="gene ID" value="ASIM_0000847001"/>
</dbReference>
<feature type="region of interest" description="Disordered" evidence="1">
    <location>
        <begin position="23"/>
        <end position="49"/>
    </location>
</feature>
<name>A0A0M3JLD9_ANISI</name>
<evidence type="ECO:0000313" key="2">
    <source>
        <dbReference type="EMBL" id="VDK31095.1"/>
    </source>
</evidence>
<protein>
    <submittedName>
        <fullName evidence="2 4">Uncharacterized protein</fullName>
    </submittedName>
</protein>
<dbReference type="Proteomes" id="UP000267096">
    <property type="component" value="Unassembled WGS sequence"/>
</dbReference>
<organism evidence="4">
    <name type="scientific">Anisakis simplex</name>
    <name type="common">Herring worm</name>
    <dbReference type="NCBI Taxonomy" id="6269"/>
    <lineage>
        <taxon>Eukaryota</taxon>
        <taxon>Metazoa</taxon>
        <taxon>Ecdysozoa</taxon>
        <taxon>Nematoda</taxon>
        <taxon>Chromadorea</taxon>
        <taxon>Rhabditida</taxon>
        <taxon>Spirurina</taxon>
        <taxon>Ascaridomorpha</taxon>
        <taxon>Ascaridoidea</taxon>
        <taxon>Anisakidae</taxon>
        <taxon>Anisakis</taxon>
        <taxon>Anisakis simplex complex</taxon>
    </lineage>
</organism>
<evidence type="ECO:0000313" key="4">
    <source>
        <dbReference type="WBParaSite" id="ASIM_0000847001-mRNA-1"/>
    </source>
</evidence>
<dbReference type="EMBL" id="UYRR01021658">
    <property type="protein sequence ID" value="VDK31095.1"/>
    <property type="molecule type" value="Genomic_DNA"/>
</dbReference>
<evidence type="ECO:0000313" key="3">
    <source>
        <dbReference type="Proteomes" id="UP000267096"/>
    </source>
</evidence>
<reference evidence="4" key="1">
    <citation type="submission" date="2017-02" db="UniProtKB">
        <authorList>
            <consortium name="WormBaseParasite"/>
        </authorList>
    </citation>
    <scope>IDENTIFICATION</scope>
</reference>
<accession>A0A0M3JLD9</accession>
<keyword evidence="3" id="KW-1185">Reference proteome</keyword>
<sequence>MNGSSHYPYGHHAHQITTQVVIESSSHRTDDVSVDDDDEEVDVERCDFDSDGPPQLLDLSCRFVFR</sequence>
<feature type="compositionally biased region" description="Acidic residues" evidence="1">
    <location>
        <begin position="32"/>
        <end position="42"/>
    </location>
</feature>
<evidence type="ECO:0000256" key="1">
    <source>
        <dbReference type="SAM" id="MobiDB-lite"/>
    </source>
</evidence>
<gene>
    <name evidence="2" type="ORF">ASIM_LOCUS8213</name>
</gene>
<reference evidence="2 3" key="2">
    <citation type="submission" date="2018-11" db="EMBL/GenBank/DDBJ databases">
        <authorList>
            <consortium name="Pathogen Informatics"/>
        </authorList>
    </citation>
    <scope>NUCLEOTIDE SEQUENCE [LARGE SCALE GENOMIC DNA]</scope>
</reference>